<keyword evidence="4 9" id="KW-0560">Oxidoreductase</keyword>
<dbReference type="InterPro" id="IPR006067">
    <property type="entry name" value="NO2/SO3_Rdtase_4Fe4S_dom"/>
</dbReference>
<reference evidence="9 10" key="1">
    <citation type="submission" date="2020-08" db="EMBL/GenBank/DDBJ databases">
        <title>Genomic Encyclopedia of Type Strains, Phase IV (KMG-IV): sequencing the most valuable type-strain genomes for metagenomic binning, comparative biology and taxonomic classification.</title>
        <authorList>
            <person name="Goeker M."/>
        </authorList>
    </citation>
    <scope>NUCLEOTIDE SEQUENCE [LARGE SCALE GENOMIC DNA]</scope>
    <source>
        <strain evidence="9 10">DSM 18233</strain>
    </source>
</reference>
<dbReference type="InterPro" id="IPR012798">
    <property type="entry name" value="Cbl_synth_CobG-like"/>
</dbReference>
<evidence type="ECO:0000256" key="1">
    <source>
        <dbReference type="ARBA" id="ARBA00022485"/>
    </source>
</evidence>
<dbReference type="GO" id="GO:0046872">
    <property type="term" value="F:metal ion binding"/>
    <property type="evidence" value="ECO:0007669"/>
    <property type="project" value="UniProtKB-KW"/>
</dbReference>
<keyword evidence="3" id="KW-0479">Metal-binding</keyword>
<dbReference type="EC" id="1.14.13.83" evidence="9"/>
<protein>
    <submittedName>
        <fullName evidence="9">Precorrin-3B synthase</fullName>
        <ecNumber evidence="9">1.14.13.83</ecNumber>
    </submittedName>
</protein>
<dbReference type="SUPFAM" id="SSF55124">
    <property type="entry name" value="Nitrite/Sulfite reductase N-terminal domain-like"/>
    <property type="match status" value="2"/>
</dbReference>
<dbReference type="SUPFAM" id="SSF56014">
    <property type="entry name" value="Nitrite and sulphite reductase 4Fe-4S domain-like"/>
    <property type="match status" value="2"/>
</dbReference>
<evidence type="ECO:0000256" key="6">
    <source>
        <dbReference type="ARBA" id="ARBA00023014"/>
    </source>
</evidence>
<comment type="caution">
    <text evidence="9">The sequence shown here is derived from an EMBL/GenBank/DDBJ whole genome shotgun (WGS) entry which is preliminary data.</text>
</comment>
<dbReference type="PANTHER" id="PTHR32439">
    <property type="entry name" value="FERREDOXIN--NITRITE REDUCTASE, CHLOROPLASTIC"/>
    <property type="match status" value="1"/>
</dbReference>
<keyword evidence="1" id="KW-0004">4Fe-4S</keyword>
<dbReference type="Pfam" id="PF01077">
    <property type="entry name" value="NIR_SIR"/>
    <property type="match status" value="1"/>
</dbReference>
<dbReference type="GO" id="GO:0043818">
    <property type="term" value="F:precorrin-3B synthase activity"/>
    <property type="evidence" value="ECO:0007669"/>
    <property type="project" value="UniProtKB-EC"/>
</dbReference>
<sequence length="425" mass="44401">MLHIVPALDAGLCRIRLPGGVLTAEQAHALAAAASRHASGIIEATNRANLQLRGVTAGHESALIEALLAAGLGPQAGAGSADARDNVRNVMQSPLAGRDEGTLIDTRPLTADLLTHLQSVPMFAALSPKFCILFDGGEALAATDHPHDIWLSALPADALGPRFALGLAGCPGIEGMLISVRPDQVIATVDALLHAFLRLAGPDQQRMRQLLTTHSAADILQQAQTQLGCEGKPDLSAWPRQPACGALQVGIHAQAQASGLYYVGARLPLGRMTAAQLHALADLSHGVVHFTPWQGVLLPDLSPLAAEIMATELRQLGLLTDWQSPLTRLIACAGSAGCVKSQADVKTDAVALAGLLTVPRTVHLSGCPRSCAAAHTAPWTLLAVSPGHYDLYQRSAEGRFGTRLAQQLNVEQAAGVLNRQPASPD</sequence>
<evidence type="ECO:0000259" key="8">
    <source>
        <dbReference type="Pfam" id="PF03460"/>
    </source>
</evidence>
<feature type="domain" description="Nitrite/Sulfite reductase ferredoxin-like" evidence="8">
    <location>
        <begin position="252"/>
        <end position="314"/>
    </location>
</feature>
<organism evidence="9 10">
    <name type="scientific">Silvimonas terrae</name>
    <dbReference type="NCBI Taxonomy" id="300266"/>
    <lineage>
        <taxon>Bacteria</taxon>
        <taxon>Pseudomonadati</taxon>
        <taxon>Pseudomonadota</taxon>
        <taxon>Betaproteobacteria</taxon>
        <taxon>Neisseriales</taxon>
        <taxon>Chitinibacteraceae</taxon>
        <taxon>Silvimonas</taxon>
    </lineage>
</organism>
<dbReference type="PANTHER" id="PTHR32439:SF9">
    <property type="entry name" value="BLR3264 PROTEIN"/>
    <property type="match status" value="1"/>
</dbReference>
<evidence type="ECO:0000256" key="5">
    <source>
        <dbReference type="ARBA" id="ARBA00023004"/>
    </source>
</evidence>
<keyword evidence="6" id="KW-0411">Iron-sulfur</keyword>
<dbReference type="Pfam" id="PF03460">
    <property type="entry name" value="NIR_SIR_ferr"/>
    <property type="match status" value="2"/>
</dbReference>
<dbReference type="EMBL" id="JACHHN010000003">
    <property type="protein sequence ID" value="MBB5190961.1"/>
    <property type="molecule type" value="Genomic_DNA"/>
</dbReference>
<evidence type="ECO:0000256" key="4">
    <source>
        <dbReference type="ARBA" id="ARBA00023002"/>
    </source>
</evidence>
<dbReference type="GO" id="GO:0020037">
    <property type="term" value="F:heme binding"/>
    <property type="evidence" value="ECO:0007669"/>
    <property type="project" value="InterPro"/>
</dbReference>
<feature type="domain" description="Nitrite/sulphite reductase 4Fe-4S" evidence="7">
    <location>
        <begin position="85"/>
        <end position="228"/>
    </location>
</feature>
<evidence type="ECO:0000313" key="10">
    <source>
        <dbReference type="Proteomes" id="UP000543030"/>
    </source>
</evidence>
<dbReference type="GO" id="GO:0051539">
    <property type="term" value="F:4 iron, 4 sulfur cluster binding"/>
    <property type="evidence" value="ECO:0007669"/>
    <property type="project" value="UniProtKB-KW"/>
</dbReference>
<dbReference type="InterPro" id="IPR051329">
    <property type="entry name" value="NIR_SIR_4Fe-4S"/>
</dbReference>
<proteinExistence type="predicted"/>
<accession>A0A840RFE0</accession>
<dbReference type="AlphaFoldDB" id="A0A840RFE0"/>
<evidence type="ECO:0000259" key="7">
    <source>
        <dbReference type="Pfam" id="PF01077"/>
    </source>
</evidence>
<dbReference type="InterPro" id="IPR036136">
    <property type="entry name" value="Nit/Sulf_reduc_fer-like_dom_sf"/>
</dbReference>
<gene>
    <name evidence="9" type="ORF">HNQ50_001684</name>
</gene>
<dbReference type="Gene3D" id="3.90.480.10">
    <property type="entry name" value="Sulfite Reductase Hemoprotein,Domain 2"/>
    <property type="match status" value="1"/>
</dbReference>
<dbReference type="Gene3D" id="3.30.413.10">
    <property type="entry name" value="Sulfite Reductase Hemoprotein, domain 1"/>
    <property type="match status" value="2"/>
</dbReference>
<evidence type="ECO:0000256" key="3">
    <source>
        <dbReference type="ARBA" id="ARBA00022723"/>
    </source>
</evidence>
<dbReference type="InterPro" id="IPR045854">
    <property type="entry name" value="NO2/SO3_Rdtase_4Fe4S_sf"/>
</dbReference>
<keyword evidence="5" id="KW-0408">Iron</keyword>
<keyword evidence="2" id="KW-0349">Heme</keyword>
<feature type="domain" description="Nitrite/Sulfite reductase ferredoxin-like" evidence="8">
    <location>
        <begin position="13"/>
        <end position="69"/>
    </location>
</feature>
<keyword evidence="10" id="KW-1185">Reference proteome</keyword>
<dbReference type="Proteomes" id="UP000543030">
    <property type="component" value="Unassembled WGS sequence"/>
</dbReference>
<evidence type="ECO:0000256" key="2">
    <source>
        <dbReference type="ARBA" id="ARBA00022617"/>
    </source>
</evidence>
<name>A0A840RFE0_9NEIS</name>
<dbReference type="NCBIfam" id="TIGR02435">
    <property type="entry name" value="CobG"/>
    <property type="match status" value="1"/>
</dbReference>
<dbReference type="InterPro" id="IPR005117">
    <property type="entry name" value="NiRdtase/SiRdtase_haem-b_fer"/>
</dbReference>
<evidence type="ECO:0000313" key="9">
    <source>
        <dbReference type="EMBL" id="MBB5190961.1"/>
    </source>
</evidence>